<gene>
    <name evidence="1" type="ORF">M4486_05025</name>
</gene>
<proteinExistence type="predicted"/>
<dbReference type="RefSeq" id="WP_249480058.1">
    <property type="nucleotide sequence ID" value="NZ_CP097218.1"/>
</dbReference>
<evidence type="ECO:0000313" key="2">
    <source>
        <dbReference type="Proteomes" id="UP001055868"/>
    </source>
</evidence>
<protein>
    <recommendedName>
        <fullName evidence="3">HNH endonuclease</fullName>
    </recommendedName>
</protein>
<reference evidence="1" key="1">
    <citation type="submission" date="2022-05" db="EMBL/GenBank/DDBJ databases">
        <title>Genomic analysis of Brachybacterium sp. CBA3104.</title>
        <authorList>
            <person name="Roh S.W."/>
            <person name="Kim Y.B."/>
            <person name="Kim Y."/>
        </authorList>
    </citation>
    <scope>NUCLEOTIDE SEQUENCE</scope>
    <source>
        <strain evidence="1">CBA3104</strain>
    </source>
</reference>
<organism evidence="1 2">
    <name type="scientific">Brachybacterium kimchii</name>
    <dbReference type="NCBI Taxonomy" id="2942909"/>
    <lineage>
        <taxon>Bacteria</taxon>
        <taxon>Bacillati</taxon>
        <taxon>Actinomycetota</taxon>
        <taxon>Actinomycetes</taxon>
        <taxon>Micrococcales</taxon>
        <taxon>Dermabacteraceae</taxon>
        <taxon>Brachybacterium</taxon>
    </lineage>
</organism>
<sequence>MAGGWRGSTRKATLPRDWSKIRAQRLAIDGFRCTHTRVDTGRRCVERATDVDHVGDRADHRLSQLRSKCSWHHLEKSSREGGDAATKWAAIRAREQRAARKHPGLR</sequence>
<dbReference type="Proteomes" id="UP001055868">
    <property type="component" value="Chromosome"/>
</dbReference>
<keyword evidence="2" id="KW-1185">Reference proteome</keyword>
<accession>A0ABY4NB59</accession>
<name>A0ABY4NB59_9MICO</name>
<evidence type="ECO:0000313" key="1">
    <source>
        <dbReference type="EMBL" id="UQN30668.1"/>
    </source>
</evidence>
<dbReference type="EMBL" id="CP097218">
    <property type="protein sequence ID" value="UQN30668.1"/>
    <property type="molecule type" value="Genomic_DNA"/>
</dbReference>
<evidence type="ECO:0008006" key="3">
    <source>
        <dbReference type="Google" id="ProtNLM"/>
    </source>
</evidence>